<keyword evidence="1" id="KW-0472">Membrane</keyword>
<dbReference type="AlphaFoldDB" id="A0A3M4BJJ0"/>
<keyword evidence="1" id="KW-0812">Transmembrane</keyword>
<reference evidence="2 3" key="1">
    <citation type="submission" date="2018-08" db="EMBL/GenBank/DDBJ databases">
        <title>Recombination of ecologically and evolutionarily significant loci maintains genetic cohesion in the Pseudomonas syringae species complex.</title>
        <authorList>
            <person name="Dillon M."/>
            <person name="Thakur S."/>
            <person name="Almeida R.N.D."/>
            <person name="Weir B.S."/>
            <person name="Guttman D.S."/>
        </authorList>
    </citation>
    <scope>NUCLEOTIDE SEQUENCE [LARGE SCALE GENOMIC DNA]</scope>
    <source>
        <strain evidence="2 3">ICMP 4330</strain>
    </source>
</reference>
<sequence>MSPIKGSASTLGCLANRSYRRSRLMKREGQSRFKGIRTSLCSSRRGSIILTAMAVLTSATLLTGYTHWPRSPVQLVQGSNMARSGLRASWEKGDVVVLVRHGERCDRSSNECLGPNDGITHNGSVVSADVGQSLKELGLAQIDVITSPMTRTVQTAQSMFGHPVQAQGWLYDCDETMLEQVMVHKSAKRNLILVTHSGCISQLESLHGYPHAGTSAYDSALFISLDARGQPVIRGIVNPEDWKQLAQPNTR</sequence>
<dbReference type="CDD" id="cd07040">
    <property type="entry name" value="HP"/>
    <property type="match status" value="1"/>
</dbReference>
<accession>A0A3M4BJJ0</accession>
<evidence type="ECO:0000256" key="1">
    <source>
        <dbReference type="SAM" id="Phobius"/>
    </source>
</evidence>
<keyword evidence="1" id="KW-1133">Transmembrane helix</keyword>
<evidence type="ECO:0000313" key="2">
    <source>
        <dbReference type="EMBL" id="RMP18786.1"/>
    </source>
</evidence>
<protein>
    <recommendedName>
        <fullName evidence="4">Ais protein</fullName>
    </recommendedName>
</protein>
<dbReference type="Gene3D" id="3.40.50.1240">
    <property type="entry name" value="Phosphoglycerate mutase-like"/>
    <property type="match status" value="1"/>
</dbReference>
<dbReference type="EMBL" id="RBQG01000014">
    <property type="protein sequence ID" value="RMP18786.1"/>
    <property type="molecule type" value="Genomic_DNA"/>
</dbReference>
<organism evidence="2 3">
    <name type="scientific">Pseudomonas syringae pv. delphinii</name>
    <dbReference type="NCBI Taxonomy" id="192088"/>
    <lineage>
        <taxon>Bacteria</taxon>
        <taxon>Pseudomonadati</taxon>
        <taxon>Pseudomonadota</taxon>
        <taxon>Gammaproteobacteria</taxon>
        <taxon>Pseudomonadales</taxon>
        <taxon>Pseudomonadaceae</taxon>
        <taxon>Pseudomonas</taxon>
    </lineage>
</organism>
<evidence type="ECO:0008006" key="4">
    <source>
        <dbReference type="Google" id="ProtNLM"/>
    </source>
</evidence>
<dbReference type="SUPFAM" id="SSF53254">
    <property type="entry name" value="Phosphoglycerate mutase-like"/>
    <property type="match status" value="1"/>
</dbReference>
<proteinExistence type="predicted"/>
<dbReference type="Pfam" id="PF00300">
    <property type="entry name" value="His_Phos_1"/>
    <property type="match status" value="1"/>
</dbReference>
<name>A0A3M4BJJ0_9PSED</name>
<evidence type="ECO:0000313" key="3">
    <source>
        <dbReference type="Proteomes" id="UP000267908"/>
    </source>
</evidence>
<dbReference type="InterPro" id="IPR029033">
    <property type="entry name" value="His_PPase_superfam"/>
</dbReference>
<gene>
    <name evidence="2" type="ORF">ALQ28_04525</name>
</gene>
<dbReference type="Proteomes" id="UP000267908">
    <property type="component" value="Unassembled WGS sequence"/>
</dbReference>
<comment type="caution">
    <text evidence="2">The sequence shown here is derived from an EMBL/GenBank/DDBJ whole genome shotgun (WGS) entry which is preliminary data.</text>
</comment>
<dbReference type="InterPro" id="IPR013078">
    <property type="entry name" value="His_Pase_superF_clade-1"/>
</dbReference>
<feature type="transmembrane region" description="Helical" evidence="1">
    <location>
        <begin position="47"/>
        <end position="68"/>
    </location>
</feature>